<comment type="subcellular location">
    <subcellularLocation>
        <location evidence="1">Golgi apparatus membrane</location>
        <topology evidence="1">Peripheral membrane protein</topology>
    </subcellularLocation>
</comment>
<keyword evidence="7" id="KW-0472">Membrane</keyword>
<keyword evidence="5" id="KW-0653">Protein transport</keyword>
<dbReference type="GO" id="GO:0000139">
    <property type="term" value="C:Golgi membrane"/>
    <property type="evidence" value="ECO:0007669"/>
    <property type="project" value="UniProtKB-SubCell"/>
</dbReference>
<feature type="non-terminal residue" evidence="8">
    <location>
        <position position="1"/>
    </location>
</feature>
<comment type="caution">
    <text evidence="8">The sequence shown here is derived from an EMBL/GenBank/DDBJ whole genome shotgun (WGS) entry which is preliminary data.</text>
</comment>
<feature type="non-terminal residue" evidence="8">
    <location>
        <position position="54"/>
    </location>
</feature>
<evidence type="ECO:0000256" key="1">
    <source>
        <dbReference type="ARBA" id="ARBA00004395"/>
    </source>
</evidence>
<sequence length="54" mass="6169">PSWYVQSLLFHLCLEVNRVGGHALPKITLLDLLRGCLDQVVSEYEKLTQQTQSK</sequence>
<protein>
    <recommendedName>
        <fullName evidence="3">Conserved oligomeric Golgi complex subunit 1</fullName>
    </recommendedName>
</protein>
<keyword evidence="6" id="KW-0333">Golgi apparatus</keyword>
<accession>A0ABD0RHR9</accession>
<dbReference type="InterPro" id="IPR033370">
    <property type="entry name" value="COG1"/>
</dbReference>
<gene>
    <name evidence="8" type="ORF">M9458_005943</name>
</gene>
<comment type="similarity">
    <text evidence="2">Belongs to the COG1 family.</text>
</comment>
<evidence type="ECO:0000313" key="9">
    <source>
        <dbReference type="Proteomes" id="UP001529510"/>
    </source>
</evidence>
<dbReference type="PANTHER" id="PTHR31658">
    <property type="entry name" value="CONSERVED OLIGOMERIC GOLGI COMPLEX SUBUNIT 1"/>
    <property type="match status" value="1"/>
</dbReference>
<dbReference type="PANTHER" id="PTHR31658:SF0">
    <property type="entry name" value="CONSERVED OLIGOMERIC GOLGI COMPLEX SUBUNIT 1"/>
    <property type="match status" value="1"/>
</dbReference>
<evidence type="ECO:0000256" key="2">
    <source>
        <dbReference type="ARBA" id="ARBA00006653"/>
    </source>
</evidence>
<keyword evidence="4" id="KW-0813">Transport</keyword>
<dbReference type="AlphaFoldDB" id="A0ABD0RHR9"/>
<evidence type="ECO:0000256" key="7">
    <source>
        <dbReference type="ARBA" id="ARBA00023136"/>
    </source>
</evidence>
<keyword evidence="9" id="KW-1185">Reference proteome</keyword>
<evidence type="ECO:0000256" key="4">
    <source>
        <dbReference type="ARBA" id="ARBA00022448"/>
    </source>
</evidence>
<evidence type="ECO:0000256" key="3">
    <source>
        <dbReference type="ARBA" id="ARBA00020978"/>
    </source>
</evidence>
<reference evidence="8 9" key="1">
    <citation type="submission" date="2024-05" db="EMBL/GenBank/DDBJ databases">
        <title>Genome sequencing and assembly of Indian major carp, Cirrhinus mrigala (Hamilton, 1822).</title>
        <authorList>
            <person name="Mohindra V."/>
            <person name="Chowdhury L.M."/>
            <person name="Lal K."/>
            <person name="Jena J.K."/>
        </authorList>
    </citation>
    <scope>NUCLEOTIDE SEQUENCE [LARGE SCALE GENOMIC DNA]</scope>
    <source>
        <strain evidence="8">CM1030</strain>
        <tissue evidence="8">Blood</tissue>
    </source>
</reference>
<proteinExistence type="inferred from homology"/>
<dbReference type="Proteomes" id="UP001529510">
    <property type="component" value="Unassembled WGS sequence"/>
</dbReference>
<dbReference type="GO" id="GO:0015031">
    <property type="term" value="P:protein transport"/>
    <property type="evidence" value="ECO:0007669"/>
    <property type="project" value="UniProtKB-KW"/>
</dbReference>
<evidence type="ECO:0000256" key="5">
    <source>
        <dbReference type="ARBA" id="ARBA00022927"/>
    </source>
</evidence>
<organism evidence="8 9">
    <name type="scientific">Cirrhinus mrigala</name>
    <name type="common">Mrigala</name>
    <dbReference type="NCBI Taxonomy" id="683832"/>
    <lineage>
        <taxon>Eukaryota</taxon>
        <taxon>Metazoa</taxon>
        <taxon>Chordata</taxon>
        <taxon>Craniata</taxon>
        <taxon>Vertebrata</taxon>
        <taxon>Euteleostomi</taxon>
        <taxon>Actinopterygii</taxon>
        <taxon>Neopterygii</taxon>
        <taxon>Teleostei</taxon>
        <taxon>Ostariophysi</taxon>
        <taxon>Cypriniformes</taxon>
        <taxon>Cyprinidae</taxon>
        <taxon>Labeoninae</taxon>
        <taxon>Labeonini</taxon>
        <taxon>Cirrhinus</taxon>
    </lineage>
</organism>
<evidence type="ECO:0000313" key="8">
    <source>
        <dbReference type="EMBL" id="KAL0197403.1"/>
    </source>
</evidence>
<name>A0ABD0RHR9_CIRMR</name>
<dbReference type="EMBL" id="JAMKFB020000003">
    <property type="protein sequence ID" value="KAL0197403.1"/>
    <property type="molecule type" value="Genomic_DNA"/>
</dbReference>
<evidence type="ECO:0000256" key="6">
    <source>
        <dbReference type="ARBA" id="ARBA00023034"/>
    </source>
</evidence>